<dbReference type="Gene3D" id="3.40.50.300">
    <property type="entry name" value="P-loop containing nucleotide triphosphate hydrolases"/>
    <property type="match status" value="1"/>
</dbReference>
<accession>A0A6M3JV70</accession>
<dbReference type="InterPro" id="IPR027417">
    <property type="entry name" value="P-loop_NTPase"/>
</dbReference>
<protein>
    <submittedName>
        <fullName evidence="1">Uncharacterized protein</fullName>
    </submittedName>
</protein>
<evidence type="ECO:0000313" key="1">
    <source>
        <dbReference type="EMBL" id="QJA73820.1"/>
    </source>
</evidence>
<reference evidence="1" key="1">
    <citation type="submission" date="2020-03" db="EMBL/GenBank/DDBJ databases">
        <title>The deep terrestrial virosphere.</title>
        <authorList>
            <person name="Holmfeldt K."/>
            <person name="Nilsson E."/>
            <person name="Simone D."/>
            <person name="Lopez-Fernandez M."/>
            <person name="Wu X."/>
            <person name="de Brujin I."/>
            <person name="Lundin D."/>
            <person name="Andersson A."/>
            <person name="Bertilsson S."/>
            <person name="Dopson M."/>
        </authorList>
    </citation>
    <scope>NUCLEOTIDE SEQUENCE</scope>
    <source>
        <strain evidence="1">MM415A02226</strain>
    </source>
</reference>
<gene>
    <name evidence="1" type="ORF">MM415A02226_0010</name>
</gene>
<sequence length="257" mass="29609">MQDYAITLKVRNDIACKGRGIGDYLFDYETDSISFELPYPFPCKLLVKSLQEIVVTPTMLYLPSFLKYHNIDFLRQQLMQIRCIENNSVLLHGSAWKKKGVGYLAVGFPNSGKTTRVLREMQQGAEFCSDENVILTKDRDITPVIRKTSISAYLAKEVRYNLTPSQRIGFIVARLKHRICPIFEPNIWVDLPYERKSFKLDKLIFLNHGMGQSLLTLTDNEFPFITNPILQAYSFATGWDLQGVYNKYKKLVEGIEC</sequence>
<proteinExistence type="predicted"/>
<name>A0A6M3JV70_9ZZZZ</name>
<dbReference type="EMBL" id="MT142055">
    <property type="protein sequence ID" value="QJA73820.1"/>
    <property type="molecule type" value="Genomic_DNA"/>
</dbReference>
<organism evidence="1">
    <name type="scientific">viral metagenome</name>
    <dbReference type="NCBI Taxonomy" id="1070528"/>
    <lineage>
        <taxon>unclassified sequences</taxon>
        <taxon>metagenomes</taxon>
        <taxon>organismal metagenomes</taxon>
    </lineage>
</organism>
<dbReference type="AlphaFoldDB" id="A0A6M3JV70"/>